<dbReference type="AlphaFoldDB" id="C1BRI3"/>
<feature type="compositionally biased region" description="Polar residues" evidence="4">
    <location>
        <begin position="39"/>
        <end position="61"/>
    </location>
</feature>
<dbReference type="SMART" id="SM00360">
    <property type="entry name" value="RRM"/>
    <property type="match status" value="1"/>
</dbReference>
<gene>
    <name evidence="7" type="primary">SFRS7</name>
</gene>
<dbReference type="PANTHER" id="PTHR48038">
    <property type="entry name" value="RIBONUCLEOPROTEIN RB97D"/>
    <property type="match status" value="1"/>
</dbReference>
<dbReference type="InterPro" id="IPR001878">
    <property type="entry name" value="Znf_CCHC"/>
</dbReference>
<dbReference type="InterPro" id="IPR000504">
    <property type="entry name" value="RRM_dom"/>
</dbReference>
<organism evidence="7">
    <name type="scientific">Caligus rogercresseyi</name>
    <name type="common">Sea louse</name>
    <dbReference type="NCBI Taxonomy" id="217165"/>
    <lineage>
        <taxon>Eukaryota</taxon>
        <taxon>Metazoa</taxon>
        <taxon>Ecdysozoa</taxon>
        <taxon>Arthropoda</taxon>
        <taxon>Crustacea</taxon>
        <taxon>Multicrustacea</taxon>
        <taxon>Hexanauplia</taxon>
        <taxon>Copepoda</taxon>
        <taxon>Siphonostomatoida</taxon>
        <taxon>Caligidae</taxon>
        <taxon>Caligus</taxon>
    </lineage>
</organism>
<feature type="compositionally biased region" description="Basic and acidic residues" evidence="4">
    <location>
        <begin position="309"/>
        <end position="332"/>
    </location>
</feature>
<protein>
    <submittedName>
        <fullName evidence="7">Splicing factor, arginine/serine-rich 7</fullName>
    </submittedName>
</protein>
<dbReference type="PANTHER" id="PTHR48038:SF1">
    <property type="entry name" value="RIBONUCLEOPROTEIN RB97D"/>
    <property type="match status" value="1"/>
</dbReference>
<feature type="domain" description="RRM" evidence="5">
    <location>
        <begin position="190"/>
        <end position="263"/>
    </location>
</feature>
<sequence length="332" mass="37960">MSRSVSRSPSPPGGVPKESSGGSDLGSSPCRGDLGIATEDSSSLLHEDMISNSQGKNSSEVSEAKDPLSGEGKGEEDDLKKDFNEDKEDKKDKERSSAVRMEEEEDEKTDSSPYRHRSSRRSRSSDQDRHRTRSKTGSPVDRKTRSRTGSPRSRSSSRDRSRRSRKDRSSSPRRHRSGRHRSPQEDEDGYRIHVADLDVSASKRDMEKVFGKFGPLKEIWMARSVPCFAFCVFRYREDAEDAVRTSDGTEVSGRRIRVTHARPRTKGRGRRGFNPNMRCYQCGDRGHFSRDCPDTKYGYKRPPSPRYGRRGDSDRHYDRGYESRFESRRSRY</sequence>
<dbReference type="GO" id="GO:0008270">
    <property type="term" value="F:zinc ion binding"/>
    <property type="evidence" value="ECO:0007669"/>
    <property type="project" value="UniProtKB-KW"/>
</dbReference>
<dbReference type="Gene3D" id="3.30.70.330">
    <property type="match status" value="1"/>
</dbReference>
<evidence type="ECO:0000256" key="1">
    <source>
        <dbReference type="ARBA" id="ARBA00022884"/>
    </source>
</evidence>
<feature type="region of interest" description="Disordered" evidence="4">
    <location>
        <begin position="1"/>
        <end position="190"/>
    </location>
</feature>
<dbReference type="Gene3D" id="4.10.60.10">
    <property type="entry name" value="Zinc finger, CCHC-type"/>
    <property type="match status" value="1"/>
</dbReference>
<name>C1BRI3_CALRO</name>
<feature type="region of interest" description="Disordered" evidence="4">
    <location>
        <begin position="288"/>
        <end position="332"/>
    </location>
</feature>
<dbReference type="SMART" id="SM00343">
    <property type="entry name" value="ZnF_C2HC"/>
    <property type="match status" value="1"/>
</dbReference>
<feature type="domain" description="CCHC-type" evidence="6">
    <location>
        <begin position="278"/>
        <end position="294"/>
    </location>
</feature>
<evidence type="ECO:0000313" key="7">
    <source>
        <dbReference type="EMBL" id="ACO11636.1"/>
    </source>
</evidence>
<accession>C1BRI3</accession>
<keyword evidence="2" id="KW-0479">Metal-binding</keyword>
<evidence type="ECO:0000259" key="6">
    <source>
        <dbReference type="PROSITE" id="PS50158"/>
    </source>
</evidence>
<dbReference type="SUPFAM" id="SSF54928">
    <property type="entry name" value="RNA-binding domain, RBD"/>
    <property type="match status" value="1"/>
</dbReference>
<keyword evidence="1 3" id="KW-0694">RNA-binding</keyword>
<dbReference type="PROSITE" id="PS50158">
    <property type="entry name" value="ZF_CCHC"/>
    <property type="match status" value="1"/>
</dbReference>
<dbReference type="GO" id="GO:0003723">
    <property type="term" value="F:RNA binding"/>
    <property type="evidence" value="ECO:0007669"/>
    <property type="project" value="UniProtKB-UniRule"/>
</dbReference>
<dbReference type="InterPro" id="IPR035979">
    <property type="entry name" value="RBD_domain_sf"/>
</dbReference>
<proteinExistence type="evidence at transcript level"/>
<keyword evidence="2" id="KW-0863">Zinc-finger</keyword>
<evidence type="ECO:0000259" key="5">
    <source>
        <dbReference type="PROSITE" id="PS50102"/>
    </source>
</evidence>
<evidence type="ECO:0000256" key="2">
    <source>
        <dbReference type="PROSITE-ProRule" id="PRU00047"/>
    </source>
</evidence>
<keyword evidence="2" id="KW-0862">Zinc</keyword>
<evidence type="ECO:0000256" key="3">
    <source>
        <dbReference type="PROSITE-ProRule" id="PRU00176"/>
    </source>
</evidence>
<dbReference type="Pfam" id="PF00098">
    <property type="entry name" value="zf-CCHC"/>
    <property type="match status" value="1"/>
</dbReference>
<dbReference type="InterPro" id="IPR012677">
    <property type="entry name" value="Nucleotide-bd_a/b_plait_sf"/>
</dbReference>
<reference evidence="7" key="1">
    <citation type="submission" date="2009-03" db="EMBL/GenBank/DDBJ databases">
        <title>Caligus rogercresseyi ESTs and full-length cDNAs.</title>
        <authorList>
            <person name="Yasuike M."/>
            <person name="von Schalburg K."/>
            <person name="Cooper G."/>
            <person name="Leong J."/>
            <person name="Jones S.R.M."/>
            <person name="Koop B.F."/>
        </authorList>
    </citation>
    <scope>NUCLEOTIDE SEQUENCE</scope>
    <source>
        <tissue evidence="7">Whole tissue</tissue>
    </source>
</reference>
<dbReference type="Pfam" id="PF00076">
    <property type="entry name" value="RRM_1"/>
    <property type="match status" value="1"/>
</dbReference>
<feature type="compositionally biased region" description="Basic residues" evidence="4">
    <location>
        <begin position="160"/>
        <end position="181"/>
    </location>
</feature>
<evidence type="ECO:0000256" key="4">
    <source>
        <dbReference type="SAM" id="MobiDB-lite"/>
    </source>
</evidence>
<dbReference type="PROSITE" id="PS50102">
    <property type="entry name" value="RRM"/>
    <property type="match status" value="1"/>
</dbReference>
<feature type="compositionally biased region" description="Basic and acidic residues" evidence="4">
    <location>
        <begin position="78"/>
        <end position="101"/>
    </location>
</feature>
<dbReference type="EMBL" id="BT077212">
    <property type="protein sequence ID" value="ACO11636.1"/>
    <property type="molecule type" value="mRNA"/>
</dbReference>